<gene>
    <name evidence="1" type="ORF">METZ01_LOCUS491297</name>
</gene>
<feature type="non-terminal residue" evidence="1">
    <location>
        <position position="39"/>
    </location>
</feature>
<reference evidence="1" key="1">
    <citation type="submission" date="2018-05" db="EMBL/GenBank/DDBJ databases">
        <authorList>
            <person name="Lanie J.A."/>
            <person name="Ng W.-L."/>
            <person name="Kazmierczak K.M."/>
            <person name="Andrzejewski T.M."/>
            <person name="Davidsen T.M."/>
            <person name="Wayne K.J."/>
            <person name="Tettelin H."/>
            <person name="Glass J.I."/>
            <person name="Rusch D."/>
            <person name="Podicherti R."/>
            <person name="Tsui H.-C.T."/>
            <person name="Winkler M.E."/>
        </authorList>
    </citation>
    <scope>NUCLEOTIDE SEQUENCE</scope>
</reference>
<organism evidence="1">
    <name type="scientific">marine metagenome</name>
    <dbReference type="NCBI Taxonomy" id="408172"/>
    <lineage>
        <taxon>unclassified sequences</taxon>
        <taxon>metagenomes</taxon>
        <taxon>ecological metagenomes</taxon>
    </lineage>
</organism>
<accession>A0A383D2G5</accession>
<feature type="non-terminal residue" evidence="1">
    <location>
        <position position="1"/>
    </location>
</feature>
<evidence type="ECO:0000313" key="1">
    <source>
        <dbReference type="EMBL" id="SVE38443.1"/>
    </source>
</evidence>
<dbReference type="AlphaFoldDB" id="A0A383D2G5"/>
<dbReference type="EMBL" id="UINC01213591">
    <property type="protein sequence ID" value="SVE38443.1"/>
    <property type="molecule type" value="Genomic_DNA"/>
</dbReference>
<protein>
    <submittedName>
        <fullName evidence="1">Uncharacterized protein</fullName>
    </submittedName>
</protein>
<sequence>AIMDRGGPSRPVIHLSGTVRSFALHRHPGLCGRLRDTTL</sequence>
<name>A0A383D2G5_9ZZZZ</name>
<proteinExistence type="predicted"/>